<evidence type="ECO:0000256" key="1">
    <source>
        <dbReference type="ARBA" id="ARBA00004123"/>
    </source>
</evidence>
<dbReference type="GO" id="GO:0005681">
    <property type="term" value="C:spliceosomal complex"/>
    <property type="evidence" value="ECO:0007669"/>
    <property type="project" value="TreeGrafter"/>
</dbReference>
<evidence type="ECO:0000259" key="4">
    <source>
        <dbReference type="Pfam" id="PF09429"/>
    </source>
</evidence>
<evidence type="ECO:0000313" key="5">
    <source>
        <dbReference type="EMBL" id="KAK1266555.1"/>
    </source>
</evidence>
<evidence type="ECO:0000256" key="3">
    <source>
        <dbReference type="SAM" id="MobiDB-lite"/>
    </source>
</evidence>
<feature type="compositionally biased region" description="Low complexity" evidence="3">
    <location>
        <begin position="219"/>
        <end position="229"/>
    </location>
</feature>
<feature type="compositionally biased region" description="Pro residues" evidence="3">
    <location>
        <begin position="373"/>
        <end position="426"/>
    </location>
</feature>
<keyword evidence="6" id="KW-1185">Reference proteome</keyword>
<feature type="compositionally biased region" description="Pro residues" evidence="3">
    <location>
        <begin position="181"/>
        <end position="190"/>
    </location>
</feature>
<feature type="compositionally biased region" description="Pro residues" evidence="3">
    <location>
        <begin position="230"/>
        <end position="244"/>
    </location>
</feature>
<protein>
    <recommendedName>
        <fullName evidence="4">Wbp11/ELF5/Saf1 N-terminal domain-containing protein</fullName>
    </recommendedName>
</protein>
<feature type="compositionally biased region" description="Pro residues" evidence="3">
    <location>
        <begin position="340"/>
        <end position="358"/>
    </location>
</feature>
<comment type="caution">
    <text evidence="5">The sequence shown here is derived from an EMBL/GenBank/DDBJ whole genome shotgun (WGS) entry which is preliminary data.</text>
</comment>
<dbReference type="PANTHER" id="PTHR13361">
    <property type="entry name" value="WW DOMAIN-BINDING PROTEIN 11"/>
    <property type="match status" value="1"/>
</dbReference>
<proteinExistence type="predicted"/>
<feature type="compositionally biased region" description="Basic and acidic residues" evidence="3">
    <location>
        <begin position="113"/>
        <end position="126"/>
    </location>
</feature>
<gene>
    <name evidence="5" type="ORF">QJS04_geneDACA000081</name>
</gene>
<evidence type="ECO:0000313" key="6">
    <source>
        <dbReference type="Proteomes" id="UP001179952"/>
    </source>
</evidence>
<feature type="compositionally biased region" description="Low complexity" evidence="3">
    <location>
        <begin position="161"/>
        <end position="172"/>
    </location>
</feature>
<feature type="compositionally biased region" description="Low complexity" evidence="3">
    <location>
        <begin position="359"/>
        <end position="372"/>
    </location>
</feature>
<feature type="region of interest" description="Disordered" evidence="3">
    <location>
        <begin position="90"/>
        <end position="426"/>
    </location>
</feature>
<dbReference type="GO" id="GO:0006396">
    <property type="term" value="P:RNA processing"/>
    <property type="evidence" value="ECO:0007669"/>
    <property type="project" value="InterPro"/>
</dbReference>
<comment type="subcellular location">
    <subcellularLocation>
        <location evidence="1">Nucleus</location>
    </subcellularLocation>
</comment>
<organism evidence="5 6">
    <name type="scientific">Acorus gramineus</name>
    <name type="common">Dwarf sweet flag</name>
    <dbReference type="NCBI Taxonomy" id="55184"/>
    <lineage>
        <taxon>Eukaryota</taxon>
        <taxon>Viridiplantae</taxon>
        <taxon>Streptophyta</taxon>
        <taxon>Embryophyta</taxon>
        <taxon>Tracheophyta</taxon>
        <taxon>Spermatophyta</taxon>
        <taxon>Magnoliopsida</taxon>
        <taxon>Liliopsida</taxon>
        <taxon>Acoraceae</taxon>
        <taxon>Acorus</taxon>
    </lineage>
</organism>
<keyword evidence="2" id="KW-0539">Nucleus</keyword>
<dbReference type="Proteomes" id="UP001179952">
    <property type="component" value="Unassembled WGS sequence"/>
</dbReference>
<dbReference type="AlphaFoldDB" id="A0AAV9AR14"/>
<reference evidence="5" key="2">
    <citation type="submission" date="2023-06" db="EMBL/GenBank/DDBJ databases">
        <authorList>
            <person name="Ma L."/>
            <person name="Liu K.-W."/>
            <person name="Li Z."/>
            <person name="Hsiao Y.-Y."/>
            <person name="Qi Y."/>
            <person name="Fu T."/>
            <person name="Tang G."/>
            <person name="Zhang D."/>
            <person name="Sun W.-H."/>
            <person name="Liu D.-K."/>
            <person name="Li Y."/>
            <person name="Chen G.-Z."/>
            <person name="Liu X.-D."/>
            <person name="Liao X.-Y."/>
            <person name="Jiang Y.-T."/>
            <person name="Yu X."/>
            <person name="Hao Y."/>
            <person name="Huang J."/>
            <person name="Zhao X.-W."/>
            <person name="Ke S."/>
            <person name="Chen Y.-Y."/>
            <person name="Wu W.-L."/>
            <person name="Hsu J.-L."/>
            <person name="Lin Y.-F."/>
            <person name="Huang M.-D."/>
            <person name="Li C.-Y."/>
            <person name="Huang L."/>
            <person name="Wang Z.-W."/>
            <person name="Zhao X."/>
            <person name="Zhong W.-Y."/>
            <person name="Peng D.-H."/>
            <person name="Ahmad S."/>
            <person name="Lan S."/>
            <person name="Zhang J.-S."/>
            <person name="Tsai W.-C."/>
            <person name="Van De Peer Y."/>
            <person name="Liu Z.-J."/>
        </authorList>
    </citation>
    <scope>NUCLEOTIDE SEQUENCE</scope>
    <source>
        <strain evidence="5">SCP</strain>
        <tissue evidence="5">Leaves</tissue>
    </source>
</reference>
<sequence length="546" mass="58273">MKTTKGGKVMNPTDAYRKELRKKELKRNKKERKKVREVGILKKDPESIKEQIDKLEMMRADGALDKARKHKKRQLEDTLKVVMKKRKEYEEKMREKGEAPVMFSHLGPPRRRTTAEEDERAKHPNPEDSVYYHPTLNPTGAPPPGRPPMYKSSIGPRIPLSDSSSTIASSSRSELEEMVLPGPPPPPPLPSVDLVESASGDDSVSNKSQSLPPPPLIPSKPAAEASASLPLPPPPPPPPGPPPKEQAGPSTSLPPPPPLLQHPTQPPPPRLPPGTREGDKERSENTTLTDQGVKEISRAVAVLPPPPPPPPGLPPRVVNSQSDGSASESEAVKSTANMIPLPPPPPRQPPPPPPPRVPLIPMQDMLPPGVARFPPPPPPPPGPPSSVPGLPPRPPPGIIPHAMPRPPFGPPPGPPQMFIPPIPMGIPPFQEGDPASFWPIVPPKPSYVKSAASTVVKRPLAQHTPELTAMVPASVRVRRETAAPKARPKAQLLGTASTATPSIALGTSVVKAEASGGASSAPKLHSIDDSYSAFLEDMKALGALES</sequence>
<evidence type="ECO:0000256" key="2">
    <source>
        <dbReference type="ARBA" id="ARBA00023242"/>
    </source>
</evidence>
<feature type="domain" description="Wbp11/ELF5/Saf1 N-terminal" evidence="4">
    <location>
        <begin position="7"/>
        <end position="84"/>
    </location>
</feature>
<feature type="compositionally biased region" description="Pro residues" evidence="3">
    <location>
        <begin position="303"/>
        <end position="314"/>
    </location>
</feature>
<accession>A0AAV9AR14</accession>
<feature type="compositionally biased region" description="Polar residues" evidence="3">
    <location>
        <begin position="318"/>
        <end position="337"/>
    </location>
</feature>
<name>A0AAV9AR14_ACOGR</name>
<reference evidence="5" key="1">
    <citation type="journal article" date="2023" name="Nat. Commun.">
        <title>Diploid and tetraploid genomes of Acorus and the evolution of monocots.</title>
        <authorList>
            <person name="Ma L."/>
            <person name="Liu K.W."/>
            <person name="Li Z."/>
            <person name="Hsiao Y.Y."/>
            <person name="Qi Y."/>
            <person name="Fu T."/>
            <person name="Tang G.D."/>
            <person name="Zhang D."/>
            <person name="Sun W.H."/>
            <person name="Liu D.K."/>
            <person name="Li Y."/>
            <person name="Chen G.Z."/>
            <person name="Liu X.D."/>
            <person name="Liao X.Y."/>
            <person name="Jiang Y.T."/>
            <person name="Yu X."/>
            <person name="Hao Y."/>
            <person name="Huang J."/>
            <person name="Zhao X.W."/>
            <person name="Ke S."/>
            <person name="Chen Y.Y."/>
            <person name="Wu W.L."/>
            <person name="Hsu J.L."/>
            <person name="Lin Y.F."/>
            <person name="Huang M.D."/>
            <person name="Li C.Y."/>
            <person name="Huang L."/>
            <person name="Wang Z.W."/>
            <person name="Zhao X."/>
            <person name="Zhong W.Y."/>
            <person name="Peng D.H."/>
            <person name="Ahmad S."/>
            <person name="Lan S."/>
            <person name="Zhang J.S."/>
            <person name="Tsai W.C."/>
            <person name="Van de Peer Y."/>
            <person name="Liu Z.J."/>
        </authorList>
    </citation>
    <scope>NUCLEOTIDE SEQUENCE</scope>
    <source>
        <strain evidence="5">SCP</strain>
    </source>
</reference>
<dbReference type="EMBL" id="JAUJYN010000007">
    <property type="protein sequence ID" value="KAK1266555.1"/>
    <property type="molecule type" value="Genomic_DNA"/>
</dbReference>
<dbReference type="PANTHER" id="PTHR13361:SF1">
    <property type="entry name" value="WW DOMAIN-BINDING PROTEIN 11"/>
    <property type="match status" value="1"/>
</dbReference>
<dbReference type="Pfam" id="PF09429">
    <property type="entry name" value="Wbp11"/>
    <property type="match status" value="1"/>
</dbReference>
<feature type="compositionally biased region" description="Pro residues" evidence="3">
    <location>
        <begin position="252"/>
        <end position="272"/>
    </location>
</feature>
<dbReference type="InterPro" id="IPR019007">
    <property type="entry name" value="Wbp11/ELF5/Saf1_N"/>
</dbReference>